<dbReference type="EMBL" id="LK934637">
    <property type="protein sequence ID" value="CDU18033.1"/>
    <property type="molecule type" value="Genomic_DNA"/>
</dbReference>
<dbReference type="SMART" id="SM00594">
    <property type="entry name" value="UAS"/>
    <property type="match status" value="1"/>
</dbReference>
<dbReference type="Proteomes" id="UP000072874">
    <property type="component" value="Chromosome 9"/>
</dbReference>
<evidence type="ECO:0000313" key="4">
    <source>
        <dbReference type="Proteomes" id="UP000072874"/>
    </source>
</evidence>
<dbReference type="GO" id="GO:0043161">
    <property type="term" value="P:proteasome-mediated ubiquitin-dependent protein catabolic process"/>
    <property type="evidence" value="ECO:0007669"/>
    <property type="project" value="TreeGrafter"/>
</dbReference>
<gene>
    <name evidence="3" type="ORF">PY17X_0926100</name>
    <name evidence="2" type="ORF">PYYM_0925500</name>
</gene>
<dbReference type="GO" id="GO:0005634">
    <property type="term" value="C:nucleus"/>
    <property type="evidence" value="ECO:0007669"/>
    <property type="project" value="TreeGrafter"/>
</dbReference>
<dbReference type="Gene3D" id="3.40.30.10">
    <property type="entry name" value="Glutaredoxin"/>
    <property type="match status" value="1"/>
</dbReference>
<dbReference type="RefSeq" id="XP_022812207.1">
    <property type="nucleotide sequence ID" value="XM_022956010.1"/>
</dbReference>
<sequence length="366" mass="43003">MISKSEIDKFLLTIEDGTEETALYYLEMCNGDSDSAVKLYCEINGDRSLRNENNQIINEINYENQTTIEETLDDVIRNESKEKEKIKKSNNDDSNDIEYVREPDKHFSQALINDMDNLNFVHFNDKNKNIKKTKIELGDTIGKLFSLPEFLICPLSLEDVRKRSKIENKYIIVNIQNSEFESLKLNRDIWNNETIQEIIKDSFIFWQRDEHDQDAIIFMNTYKITSLPCICVLCKRTGRKLKVWNTKTFNDPICAQSQLYELIETVEIKPNNNYSTINVNNKNVELKNELVKTDYEQVNHYLSNNINKAYTNEKDVTNCVNSQPNNSQKNTDNVKIDMTDQLKEYGTINNELLELHKFRMQRAQRK</sequence>
<proteinExistence type="predicted"/>
<dbReference type="InterPro" id="IPR006577">
    <property type="entry name" value="UAS"/>
</dbReference>
<dbReference type="Pfam" id="PF13899">
    <property type="entry name" value="Thioredoxin_7"/>
    <property type="match status" value="1"/>
</dbReference>
<evidence type="ECO:0000313" key="2">
    <source>
        <dbReference type="EMBL" id="CDU18033.1"/>
    </source>
</evidence>
<dbReference type="PANTHER" id="PTHR23322">
    <property type="entry name" value="FAS-ASSOCIATED PROTEIN"/>
    <property type="match status" value="1"/>
</dbReference>
<dbReference type="VEuPathDB" id="PlasmoDB:Py17XNL_000900279"/>
<dbReference type="KEGG" id="pyo:PY17X_0926100"/>
<protein>
    <submittedName>
        <fullName evidence="3">Thioredoxin-like protein, putative</fullName>
    </submittedName>
</protein>
<dbReference type="GeneID" id="34859851"/>
<dbReference type="VEuPathDB" id="PlasmoDB:PYYM_0925500"/>
<dbReference type="EMBL" id="LM993663">
    <property type="protein sequence ID" value="VTZ78450.1"/>
    <property type="molecule type" value="Genomic_DNA"/>
</dbReference>
<dbReference type="SUPFAM" id="SSF52833">
    <property type="entry name" value="Thioredoxin-like"/>
    <property type="match status" value="1"/>
</dbReference>
<reference evidence="2" key="2">
    <citation type="submission" date="2014-05" db="EMBL/GenBank/DDBJ databases">
        <authorList>
            <person name="Aslett A.Martin."/>
            <person name="De Silva Nishadi"/>
        </authorList>
    </citation>
    <scope>NUCLEOTIDE SEQUENCE</scope>
    <source>
        <strain evidence="2">YM</strain>
    </source>
</reference>
<name>A0A077Y6Y5_PLAYE</name>
<dbReference type="InterPro" id="IPR050730">
    <property type="entry name" value="UBX_domain-protein"/>
</dbReference>
<dbReference type="VEuPathDB" id="PlasmoDB:PY17X_0926100"/>
<dbReference type="GO" id="GO:0043130">
    <property type="term" value="F:ubiquitin binding"/>
    <property type="evidence" value="ECO:0007669"/>
    <property type="project" value="TreeGrafter"/>
</dbReference>
<evidence type="ECO:0000313" key="3">
    <source>
        <dbReference type="EMBL" id="VTZ78450.1"/>
    </source>
</evidence>
<feature type="domain" description="UAS" evidence="1">
    <location>
        <begin position="140"/>
        <end position="267"/>
    </location>
</feature>
<dbReference type="CDD" id="cd02958">
    <property type="entry name" value="UAS"/>
    <property type="match status" value="1"/>
</dbReference>
<evidence type="ECO:0000313" key="5">
    <source>
        <dbReference type="Proteomes" id="UP000072904"/>
    </source>
</evidence>
<reference evidence="4 5" key="1">
    <citation type="journal article" date="2014" name="BMC Biol.">
        <title>A comprehensive evaluation of rodent malaria parasite genomes and gene expression.</title>
        <authorList>
            <person name="Otto T.D."/>
            <person name="Bohme U."/>
            <person name="Jackson A.P."/>
            <person name="Hunt M."/>
            <person name="Franke-Fayard B."/>
            <person name="Hoeijmakers W.A."/>
            <person name="Religa A.A."/>
            <person name="Robertson L."/>
            <person name="Sanders M."/>
            <person name="Ogun S.A."/>
            <person name="Cunningham D."/>
            <person name="Erhart A."/>
            <person name="Billker O."/>
            <person name="Khan S.M."/>
            <person name="Stunnenberg H.G."/>
            <person name="Langhorne J."/>
            <person name="Holder A.A."/>
            <person name="Waters A.P."/>
            <person name="Newbold C.I."/>
            <person name="Pain A."/>
            <person name="Berriman M."/>
            <person name="Janse C.J."/>
        </authorList>
    </citation>
    <scope>NUCLEOTIDE SEQUENCE [LARGE SCALE GENOMIC DNA]</scope>
    <source>
        <strain evidence="3 4">17X</strain>
        <strain evidence="2 5">YM</strain>
    </source>
</reference>
<evidence type="ECO:0000259" key="1">
    <source>
        <dbReference type="SMART" id="SM00594"/>
    </source>
</evidence>
<dbReference type="OrthoDB" id="270602at2759"/>
<dbReference type="OMA" id="IFMNTYK"/>
<dbReference type="InterPro" id="IPR036249">
    <property type="entry name" value="Thioredoxin-like_sf"/>
</dbReference>
<dbReference type="PANTHER" id="PTHR23322:SF6">
    <property type="entry name" value="UBX DOMAIN-CONTAINING PROTEIN 7"/>
    <property type="match status" value="1"/>
</dbReference>
<dbReference type="Proteomes" id="UP000072904">
    <property type="component" value="Chromosome 9"/>
</dbReference>
<reference evidence="3" key="3">
    <citation type="submission" date="2014-05" db="EMBL/GenBank/DDBJ databases">
        <authorList>
            <person name="Aslett M.A."/>
            <person name="De Silva N."/>
        </authorList>
    </citation>
    <scope>NUCLEOTIDE SEQUENCE</scope>
    <source>
        <strain evidence="3">17X</strain>
    </source>
</reference>
<organism evidence="2 5">
    <name type="scientific">Plasmodium yoelii</name>
    <dbReference type="NCBI Taxonomy" id="5861"/>
    <lineage>
        <taxon>Eukaryota</taxon>
        <taxon>Sar</taxon>
        <taxon>Alveolata</taxon>
        <taxon>Apicomplexa</taxon>
        <taxon>Aconoidasida</taxon>
        <taxon>Haemosporida</taxon>
        <taxon>Plasmodiidae</taxon>
        <taxon>Plasmodium</taxon>
        <taxon>Plasmodium (Vinckeia)</taxon>
    </lineage>
</organism>
<dbReference type="AlphaFoldDB" id="A0A077Y6Y5"/>
<reference evidence="3" key="4">
    <citation type="submission" date="2019-05" db="EMBL/GenBank/DDBJ databases">
        <authorList>
            <consortium name="Pathogen Informatics"/>
        </authorList>
    </citation>
    <scope>NUCLEOTIDE SEQUENCE</scope>
    <source>
        <strain evidence="3">17X</strain>
    </source>
</reference>
<accession>A0A077Y6Y5</accession>